<dbReference type="PANTHER" id="PTHR10252:SF8">
    <property type="entry name" value="NUCLEAR TRANSCRIPTION FACTOR Y SUBUNIT GAMMA"/>
    <property type="match status" value="1"/>
</dbReference>
<dbReference type="GO" id="GO:0000981">
    <property type="term" value="F:DNA-binding transcription factor activity, RNA polymerase II-specific"/>
    <property type="evidence" value="ECO:0007669"/>
    <property type="project" value="TreeGrafter"/>
</dbReference>
<feature type="domain" description="Transcription factor CBF/NF-Y/archaeal histone" evidence="7">
    <location>
        <begin position="24"/>
        <end position="87"/>
    </location>
</feature>
<accession>A0A4Z1ST55</accession>
<comment type="similarity">
    <text evidence="6">Belongs to the NFYC/HAP5 subunit family.</text>
</comment>
<keyword evidence="3" id="KW-0238">DNA-binding</keyword>
<evidence type="ECO:0000256" key="2">
    <source>
        <dbReference type="ARBA" id="ARBA00023015"/>
    </source>
</evidence>
<dbReference type="InterPro" id="IPR003958">
    <property type="entry name" value="CBFA_NFYB_domain"/>
</dbReference>
<protein>
    <submittedName>
        <fullName evidence="8">CCAAT-binding transcription factor subunit C</fullName>
    </submittedName>
</protein>
<evidence type="ECO:0000259" key="7">
    <source>
        <dbReference type="Pfam" id="PF00808"/>
    </source>
</evidence>
<evidence type="ECO:0000256" key="3">
    <source>
        <dbReference type="ARBA" id="ARBA00023125"/>
    </source>
</evidence>
<dbReference type="AlphaFoldDB" id="A0A4Z1ST55"/>
<dbReference type="SUPFAM" id="SSF47113">
    <property type="entry name" value="Histone-fold"/>
    <property type="match status" value="1"/>
</dbReference>
<dbReference type="GO" id="GO:0000978">
    <property type="term" value="F:RNA polymerase II cis-regulatory region sequence-specific DNA binding"/>
    <property type="evidence" value="ECO:0007669"/>
    <property type="project" value="TreeGrafter"/>
</dbReference>
<keyword evidence="2" id="KW-0805">Transcription regulation</keyword>
<dbReference type="Gene3D" id="1.10.20.10">
    <property type="entry name" value="Histone, subunit A"/>
    <property type="match status" value="1"/>
</dbReference>
<gene>
    <name evidence="8" type="ORF">GMRT_11775</name>
</gene>
<dbReference type="OrthoDB" id="1272441at2759"/>
<evidence type="ECO:0000256" key="1">
    <source>
        <dbReference type="ARBA" id="ARBA00004123"/>
    </source>
</evidence>
<dbReference type="InterPro" id="IPR009072">
    <property type="entry name" value="Histone-fold"/>
</dbReference>
<comment type="caution">
    <text evidence="8">The sequence shown here is derived from an EMBL/GenBank/DDBJ whole genome shotgun (WGS) entry which is preliminary data.</text>
</comment>
<evidence type="ECO:0000256" key="5">
    <source>
        <dbReference type="ARBA" id="ARBA00023242"/>
    </source>
</evidence>
<reference evidence="8 9" key="1">
    <citation type="submission" date="2019-05" db="EMBL/GenBank/DDBJ databases">
        <title>The compact genome of Giardia muris reveals important steps in the evolution of intestinal protozoan parasites.</title>
        <authorList>
            <person name="Xu F."/>
            <person name="Jimenez-Gonzalez A."/>
            <person name="Einarsson E."/>
            <person name="Astvaldsson A."/>
            <person name="Peirasmaki D."/>
            <person name="Eckmann L."/>
            <person name="Andersson J.O."/>
            <person name="Svard S.G."/>
            <person name="Jerlstrom-Hultqvist J."/>
        </authorList>
    </citation>
    <scope>NUCLEOTIDE SEQUENCE [LARGE SCALE GENOMIC DNA]</scope>
    <source>
        <strain evidence="8 9">Roberts-Thomson</strain>
    </source>
</reference>
<dbReference type="CDD" id="cd22929">
    <property type="entry name" value="HFD_POLE4-like"/>
    <property type="match status" value="1"/>
</dbReference>
<dbReference type="GO" id="GO:0005634">
    <property type="term" value="C:nucleus"/>
    <property type="evidence" value="ECO:0007669"/>
    <property type="project" value="UniProtKB-SubCell"/>
</dbReference>
<dbReference type="EMBL" id="VDLU01000002">
    <property type="protein sequence ID" value="TNJ29122.1"/>
    <property type="molecule type" value="Genomic_DNA"/>
</dbReference>
<dbReference type="Proteomes" id="UP000315496">
    <property type="component" value="Chromosome 2"/>
</dbReference>
<proteinExistence type="inferred from homology"/>
<organism evidence="8 9">
    <name type="scientific">Giardia muris</name>
    <dbReference type="NCBI Taxonomy" id="5742"/>
    <lineage>
        <taxon>Eukaryota</taxon>
        <taxon>Metamonada</taxon>
        <taxon>Diplomonadida</taxon>
        <taxon>Hexamitidae</taxon>
        <taxon>Giardiinae</taxon>
        <taxon>Giardia</taxon>
    </lineage>
</organism>
<evidence type="ECO:0000313" key="9">
    <source>
        <dbReference type="Proteomes" id="UP000315496"/>
    </source>
</evidence>
<dbReference type="Pfam" id="PF00808">
    <property type="entry name" value="CBFD_NFYB_HMF"/>
    <property type="match status" value="1"/>
</dbReference>
<evidence type="ECO:0000256" key="4">
    <source>
        <dbReference type="ARBA" id="ARBA00023163"/>
    </source>
</evidence>
<dbReference type="PANTHER" id="PTHR10252">
    <property type="entry name" value="HISTONE-LIKE TRANSCRIPTION FACTOR CCAAT-RELATED"/>
    <property type="match status" value="1"/>
</dbReference>
<sequence>MDPHDSSSFLAHFMGAITKETARRLPISRVRAICRTVPSVTLLSSEAPVLIGKLVELFIADVTYRAGALAQSQDRISITLDDLHYAISRIPEYDFLNILLAIKDDSNETGAQSV</sequence>
<comment type="subcellular location">
    <subcellularLocation>
        <location evidence="1">Nucleus</location>
    </subcellularLocation>
</comment>
<keyword evidence="5" id="KW-0539">Nucleus</keyword>
<dbReference type="InterPro" id="IPR050568">
    <property type="entry name" value="Transcr_DNA_Rep_Reg"/>
</dbReference>
<evidence type="ECO:0000256" key="6">
    <source>
        <dbReference type="ARBA" id="ARBA00038129"/>
    </source>
</evidence>
<name>A0A4Z1ST55_GIAMU</name>
<dbReference type="GO" id="GO:0046982">
    <property type="term" value="F:protein heterodimerization activity"/>
    <property type="evidence" value="ECO:0007669"/>
    <property type="project" value="InterPro"/>
</dbReference>
<evidence type="ECO:0000313" key="8">
    <source>
        <dbReference type="EMBL" id="TNJ29122.1"/>
    </source>
</evidence>
<keyword evidence="4" id="KW-0804">Transcription</keyword>
<dbReference type="VEuPathDB" id="GiardiaDB:GMRT_11775"/>
<keyword evidence="9" id="KW-1185">Reference proteome</keyword>